<sequence length="88" mass="9320">MTTFRKLPARYTPVVFSFFMAAIMAFVMSGVLVGVNTGIGPGFPGRVLHAYALTMPVAFGAVMAVRPLVLLLVSWTVAPPGAQPPDAR</sequence>
<dbReference type="AlphaFoldDB" id="A0A318HAR2"/>
<accession>A0A318HAR2</accession>
<keyword evidence="1" id="KW-0812">Transmembrane</keyword>
<keyword evidence="1" id="KW-1133">Transmembrane helix</keyword>
<dbReference type="RefSeq" id="WP_110398934.1">
    <property type="nucleotide sequence ID" value="NZ_QJJS01000001.1"/>
</dbReference>
<feature type="transmembrane region" description="Helical" evidence="1">
    <location>
        <begin position="55"/>
        <end position="78"/>
    </location>
</feature>
<protein>
    <submittedName>
        <fullName evidence="2">Uncharacterized protein DUF2798</fullName>
    </submittedName>
</protein>
<proteinExistence type="predicted"/>
<reference evidence="2 3" key="1">
    <citation type="submission" date="2018-05" db="EMBL/GenBank/DDBJ databases">
        <title>Genomic Encyclopedia of Type Strains, Phase IV (KMG-IV): sequencing the most valuable type-strain genomes for metagenomic binning, comparative biology and taxonomic classification.</title>
        <authorList>
            <person name="Goeker M."/>
        </authorList>
    </citation>
    <scope>NUCLEOTIDE SEQUENCE [LARGE SCALE GENOMIC DNA]</scope>
    <source>
        <strain evidence="2 3">DSM 566</strain>
    </source>
</reference>
<dbReference type="Pfam" id="PF11391">
    <property type="entry name" value="DUF2798"/>
    <property type="match status" value="1"/>
</dbReference>
<organism evidence="2 3">
    <name type="scientific">Sphaerotilus hippei</name>
    <dbReference type="NCBI Taxonomy" id="744406"/>
    <lineage>
        <taxon>Bacteria</taxon>
        <taxon>Pseudomonadati</taxon>
        <taxon>Pseudomonadota</taxon>
        <taxon>Betaproteobacteria</taxon>
        <taxon>Burkholderiales</taxon>
        <taxon>Sphaerotilaceae</taxon>
        <taxon>Sphaerotilus</taxon>
    </lineage>
</organism>
<evidence type="ECO:0000313" key="3">
    <source>
        <dbReference type="Proteomes" id="UP000247811"/>
    </source>
</evidence>
<dbReference type="InterPro" id="IPR021529">
    <property type="entry name" value="DUF2798"/>
</dbReference>
<name>A0A318HAR2_9BURK</name>
<evidence type="ECO:0000256" key="1">
    <source>
        <dbReference type="SAM" id="Phobius"/>
    </source>
</evidence>
<dbReference type="OrthoDB" id="6007993at2"/>
<dbReference type="EMBL" id="QJJS01000001">
    <property type="protein sequence ID" value="PXW99352.1"/>
    <property type="molecule type" value="Genomic_DNA"/>
</dbReference>
<keyword evidence="3" id="KW-1185">Reference proteome</keyword>
<gene>
    <name evidence="2" type="ORF">C7444_101182</name>
</gene>
<evidence type="ECO:0000313" key="2">
    <source>
        <dbReference type="EMBL" id="PXW99352.1"/>
    </source>
</evidence>
<keyword evidence="1" id="KW-0472">Membrane</keyword>
<feature type="transmembrane region" description="Helical" evidence="1">
    <location>
        <begin position="12"/>
        <end position="35"/>
    </location>
</feature>
<comment type="caution">
    <text evidence="2">The sequence shown here is derived from an EMBL/GenBank/DDBJ whole genome shotgun (WGS) entry which is preliminary data.</text>
</comment>
<dbReference type="Proteomes" id="UP000247811">
    <property type="component" value="Unassembled WGS sequence"/>
</dbReference>